<evidence type="ECO:0000313" key="6">
    <source>
        <dbReference type="Proteomes" id="UP000564385"/>
    </source>
</evidence>
<sequence>MTQQPVRFAILGFGHHAIRRLLPAFPRCEQSTLSGMWRRDHAAAIANCAEYKIPHCFATREELCSSPDVDVVFITSPDAMHRDDTLLALKHGKAVLCEKPLAMSTAQAKEMNAAASASGLLFGVAQNFRYNRSLEWMRDQIAAGLIGTPQLARAEYCYPATNSARKWIIDATLAYGGPIGDVGVHCIDALRFVLGNDVISVDTLARKDASSGNLEAIASLQMEMTGDIFATVTTSARAPYRSLVEVNGNNGVMTAEGCLTVDRPVEIVVRRAGEVVERVTLDNGDGYTRMLDSFAAALRSDGDFAATGEDGLHNMRALDAAIASWRSGSRKNLRTSADS</sequence>
<feature type="domain" description="GFO/IDH/MocA-like oxidoreductase" evidence="4">
    <location>
        <begin position="137"/>
        <end position="252"/>
    </location>
</feature>
<protein>
    <submittedName>
        <fullName evidence="5">Dehydrogenase</fullName>
    </submittedName>
</protein>
<accession>A0A852VNV5</accession>
<evidence type="ECO:0000256" key="1">
    <source>
        <dbReference type="ARBA" id="ARBA00010928"/>
    </source>
</evidence>
<evidence type="ECO:0000256" key="2">
    <source>
        <dbReference type="ARBA" id="ARBA00023002"/>
    </source>
</evidence>
<dbReference type="InterPro" id="IPR055170">
    <property type="entry name" value="GFO_IDH_MocA-like_dom"/>
</dbReference>
<dbReference type="GO" id="GO:0000166">
    <property type="term" value="F:nucleotide binding"/>
    <property type="evidence" value="ECO:0007669"/>
    <property type="project" value="InterPro"/>
</dbReference>
<dbReference type="GO" id="GO:0016491">
    <property type="term" value="F:oxidoreductase activity"/>
    <property type="evidence" value="ECO:0007669"/>
    <property type="project" value="UniProtKB-KW"/>
</dbReference>
<dbReference type="SUPFAM" id="SSF51735">
    <property type="entry name" value="NAD(P)-binding Rossmann-fold domains"/>
    <property type="match status" value="1"/>
</dbReference>
<dbReference type="InterPro" id="IPR051317">
    <property type="entry name" value="Gfo/Idh/MocA_oxidoreduct"/>
</dbReference>
<dbReference type="Gene3D" id="3.30.360.10">
    <property type="entry name" value="Dihydrodipicolinate Reductase, domain 2"/>
    <property type="match status" value="1"/>
</dbReference>
<dbReference type="PANTHER" id="PTHR43708:SF5">
    <property type="entry name" value="CONSERVED EXPRESSED OXIDOREDUCTASE (EUROFUNG)-RELATED"/>
    <property type="match status" value="1"/>
</dbReference>
<comment type="caution">
    <text evidence="5">The sequence shown here is derived from an EMBL/GenBank/DDBJ whole genome shotgun (WGS) entry which is preliminary data.</text>
</comment>
<organism evidence="5 6">
    <name type="scientific">Tunturiibacter lichenicola</name>
    <dbReference type="NCBI Taxonomy" id="2051959"/>
    <lineage>
        <taxon>Bacteria</taxon>
        <taxon>Pseudomonadati</taxon>
        <taxon>Acidobacteriota</taxon>
        <taxon>Terriglobia</taxon>
        <taxon>Terriglobales</taxon>
        <taxon>Acidobacteriaceae</taxon>
        <taxon>Tunturiibacter</taxon>
    </lineage>
</organism>
<dbReference type="InterPro" id="IPR036291">
    <property type="entry name" value="NAD(P)-bd_dom_sf"/>
</dbReference>
<comment type="similarity">
    <text evidence="1">Belongs to the Gfo/Idh/MocA family.</text>
</comment>
<feature type="domain" description="Gfo/Idh/MocA-like oxidoreductase N-terminal" evidence="3">
    <location>
        <begin position="6"/>
        <end position="124"/>
    </location>
</feature>
<dbReference type="SUPFAM" id="SSF55347">
    <property type="entry name" value="Glyceraldehyde-3-phosphate dehydrogenase-like, C-terminal domain"/>
    <property type="match status" value="1"/>
</dbReference>
<reference evidence="5 6" key="1">
    <citation type="submission" date="2020-07" db="EMBL/GenBank/DDBJ databases">
        <title>Genomic Encyclopedia of Type Strains, Phase IV (KMG-V): Genome sequencing to study the core and pangenomes of soil and plant-associated prokaryotes.</title>
        <authorList>
            <person name="Whitman W."/>
        </authorList>
    </citation>
    <scope>NUCLEOTIDE SEQUENCE [LARGE SCALE GENOMIC DNA]</scope>
    <source>
        <strain evidence="5 6">M8UP22</strain>
    </source>
</reference>
<keyword evidence="2" id="KW-0560">Oxidoreductase</keyword>
<dbReference type="Pfam" id="PF01408">
    <property type="entry name" value="GFO_IDH_MocA"/>
    <property type="match status" value="1"/>
</dbReference>
<evidence type="ECO:0000259" key="3">
    <source>
        <dbReference type="Pfam" id="PF01408"/>
    </source>
</evidence>
<dbReference type="EMBL" id="JACCCU010000003">
    <property type="protein sequence ID" value="NYF92094.1"/>
    <property type="molecule type" value="Genomic_DNA"/>
</dbReference>
<dbReference type="Pfam" id="PF22725">
    <property type="entry name" value="GFO_IDH_MocA_C3"/>
    <property type="match status" value="1"/>
</dbReference>
<gene>
    <name evidence="5" type="ORF">HDF08_004213</name>
</gene>
<proteinExistence type="inferred from homology"/>
<dbReference type="InterPro" id="IPR000683">
    <property type="entry name" value="Gfo/Idh/MocA-like_OxRdtase_N"/>
</dbReference>
<dbReference type="Proteomes" id="UP000564385">
    <property type="component" value="Unassembled WGS sequence"/>
</dbReference>
<dbReference type="AlphaFoldDB" id="A0A852VNV5"/>
<dbReference type="PANTHER" id="PTHR43708">
    <property type="entry name" value="CONSERVED EXPRESSED OXIDOREDUCTASE (EUROFUNG)"/>
    <property type="match status" value="1"/>
</dbReference>
<evidence type="ECO:0000259" key="4">
    <source>
        <dbReference type="Pfam" id="PF22725"/>
    </source>
</evidence>
<name>A0A852VNV5_9BACT</name>
<evidence type="ECO:0000313" key="5">
    <source>
        <dbReference type="EMBL" id="NYF92094.1"/>
    </source>
</evidence>
<dbReference type="Gene3D" id="3.40.50.720">
    <property type="entry name" value="NAD(P)-binding Rossmann-like Domain"/>
    <property type="match status" value="1"/>
</dbReference>